<dbReference type="EMBL" id="GL767847">
    <property type="protein sequence ID" value="EFZ12958.1"/>
    <property type="molecule type" value="Genomic_DNA"/>
</dbReference>
<feature type="non-terminal residue" evidence="1">
    <location>
        <position position="190"/>
    </location>
</feature>
<gene>
    <name evidence="1" type="ORF">SINV_02243</name>
</gene>
<protein>
    <submittedName>
        <fullName evidence="1">Uncharacterized protein</fullName>
    </submittedName>
</protein>
<reference evidence="1" key="1">
    <citation type="journal article" date="2011" name="Proc. Natl. Acad. Sci. U.S.A.">
        <title>The genome of the fire ant Solenopsis invicta.</title>
        <authorList>
            <person name="Wurm Y."/>
            <person name="Wang J."/>
            <person name="Riba-Grognuz O."/>
            <person name="Corona M."/>
            <person name="Nygaard S."/>
            <person name="Hunt B.G."/>
            <person name="Ingram K.K."/>
            <person name="Falquet L."/>
            <person name="Nipitwattanaphon M."/>
            <person name="Gotzek D."/>
            <person name="Dijkstra M.B."/>
            <person name="Oettler J."/>
            <person name="Comtesse F."/>
            <person name="Shih C.J."/>
            <person name="Wu W.J."/>
            <person name="Yang C.C."/>
            <person name="Thomas J."/>
            <person name="Beaudoing E."/>
            <person name="Pradervand S."/>
            <person name="Flegel V."/>
            <person name="Cook E.D."/>
            <person name="Fabbretti R."/>
            <person name="Stockinger H."/>
            <person name="Long L."/>
            <person name="Farmerie W.G."/>
            <person name="Oakey J."/>
            <person name="Boomsma J.J."/>
            <person name="Pamilo P."/>
            <person name="Yi S.V."/>
            <person name="Heinze J."/>
            <person name="Goodisman M.A."/>
            <person name="Farinelli L."/>
            <person name="Harshman K."/>
            <person name="Hulo N."/>
            <person name="Cerutti L."/>
            <person name="Xenarios I."/>
            <person name="Shoemaker D."/>
            <person name="Keller L."/>
        </authorList>
    </citation>
    <scope>NUCLEOTIDE SEQUENCE [LARGE SCALE GENOMIC DNA]</scope>
</reference>
<sequence>MELSNKLTTNLCLCFIRLFYIGCVKDCYRLREIILGFVTQTDPLLRGQVLKRLDTLIYLQGELNMLLTLCDTKYQPPPCYFHYFPLPPFIKIEKKISKKGKKPGKVNKMNTSVMIENESWEIVNLIIARSRYFESSLLLICRYFTTKRDALLLRTLTSVPCVCRWLSTYWKAGRSGLALSADLLSTREGA</sequence>
<dbReference type="HOGENOM" id="CLU_1429705_0_0_1"/>
<accession>E9J2I9</accession>
<dbReference type="AlphaFoldDB" id="E9J2I9"/>
<organism>
    <name type="scientific">Solenopsis invicta</name>
    <name type="common">Red imported fire ant</name>
    <name type="synonym">Solenopsis wagneri</name>
    <dbReference type="NCBI Taxonomy" id="13686"/>
    <lineage>
        <taxon>Eukaryota</taxon>
        <taxon>Metazoa</taxon>
        <taxon>Ecdysozoa</taxon>
        <taxon>Arthropoda</taxon>
        <taxon>Hexapoda</taxon>
        <taxon>Insecta</taxon>
        <taxon>Pterygota</taxon>
        <taxon>Neoptera</taxon>
        <taxon>Endopterygota</taxon>
        <taxon>Hymenoptera</taxon>
        <taxon>Apocrita</taxon>
        <taxon>Aculeata</taxon>
        <taxon>Formicoidea</taxon>
        <taxon>Formicidae</taxon>
        <taxon>Myrmicinae</taxon>
        <taxon>Solenopsis</taxon>
    </lineage>
</organism>
<evidence type="ECO:0000313" key="1">
    <source>
        <dbReference type="EMBL" id="EFZ12958.1"/>
    </source>
</evidence>
<proteinExistence type="predicted"/>
<name>E9J2I9_SOLIN</name>